<dbReference type="InterPro" id="IPR010327">
    <property type="entry name" value="FldB/FldC_alpha/beta"/>
</dbReference>
<keyword evidence="1" id="KW-0813">Transport</keyword>
<evidence type="ECO:0000256" key="2">
    <source>
        <dbReference type="ARBA" id="ARBA00022741"/>
    </source>
</evidence>
<dbReference type="GO" id="GO:0016887">
    <property type="term" value="F:ATP hydrolysis activity"/>
    <property type="evidence" value="ECO:0007669"/>
    <property type="project" value="InterPro"/>
</dbReference>
<dbReference type="EMBL" id="LGFG01000165">
    <property type="protein sequence ID" value="KUK22428.1"/>
    <property type="molecule type" value="Genomic_DNA"/>
</dbReference>
<proteinExistence type="predicted"/>
<dbReference type="GO" id="GO:1903805">
    <property type="term" value="P:L-valine import across plasma membrane"/>
    <property type="evidence" value="ECO:0007669"/>
    <property type="project" value="TreeGrafter"/>
</dbReference>
<evidence type="ECO:0000313" key="5">
    <source>
        <dbReference type="EMBL" id="KUK22428.1"/>
    </source>
</evidence>
<dbReference type="PANTHER" id="PTHR45772">
    <property type="entry name" value="CONSERVED COMPONENT OF ABC TRANSPORTER FOR NATURAL AMINO ACIDS-RELATED"/>
    <property type="match status" value="1"/>
</dbReference>
<dbReference type="GO" id="GO:0015808">
    <property type="term" value="P:L-alanine transport"/>
    <property type="evidence" value="ECO:0007669"/>
    <property type="project" value="TreeGrafter"/>
</dbReference>
<dbReference type="GO" id="GO:0015188">
    <property type="term" value="F:L-isoleucine transmembrane transporter activity"/>
    <property type="evidence" value="ECO:0007669"/>
    <property type="project" value="TreeGrafter"/>
</dbReference>
<dbReference type="PANTHER" id="PTHR45772:SF7">
    <property type="entry name" value="AMINO ACID ABC TRANSPORTER ATP-BINDING PROTEIN"/>
    <property type="match status" value="1"/>
</dbReference>
<evidence type="ECO:0000259" key="4">
    <source>
        <dbReference type="PROSITE" id="PS50893"/>
    </source>
</evidence>
<feature type="domain" description="ABC transporter" evidence="4">
    <location>
        <begin position="4"/>
        <end position="251"/>
    </location>
</feature>
<dbReference type="Gene3D" id="3.40.50.300">
    <property type="entry name" value="P-loop containing nucleotide triphosphate hydrolases"/>
    <property type="match status" value="1"/>
</dbReference>
<dbReference type="Pfam" id="PF06050">
    <property type="entry name" value="HGD-D"/>
    <property type="match status" value="1"/>
</dbReference>
<dbReference type="GO" id="GO:0005886">
    <property type="term" value="C:plasma membrane"/>
    <property type="evidence" value="ECO:0007669"/>
    <property type="project" value="TreeGrafter"/>
</dbReference>
<name>A0A101EPA3_9THEM</name>
<dbReference type="GO" id="GO:0005524">
    <property type="term" value="F:ATP binding"/>
    <property type="evidence" value="ECO:0007669"/>
    <property type="project" value="UniProtKB-KW"/>
</dbReference>
<dbReference type="PATRIC" id="fig|93930.3.peg.519"/>
<evidence type="ECO:0000256" key="3">
    <source>
        <dbReference type="ARBA" id="ARBA00022840"/>
    </source>
</evidence>
<dbReference type="InterPro" id="IPR027417">
    <property type="entry name" value="P-loop_NTPase"/>
</dbReference>
<dbReference type="SUPFAM" id="SSF52540">
    <property type="entry name" value="P-loop containing nucleoside triphosphate hydrolases"/>
    <property type="match status" value="1"/>
</dbReference>
<sequence length="329" mass="37633">MPLLTVNRLNKSFGGLVALNNFTLNVEEGELVGLIGPNGAGKTTVFNLLTGLYQPTSGSIVFNGHDLKGKPPHLITKMGIARTFQNIRLFGNLSVLDNVKIAYQTVINYGLIPAFFRVPPFSRRESEIEKEALDIMREAYHKLCIRPLPMELYQHVNALYSFHIAPKHYILKAAKSLIKYDKPPENNKKILWLHLAPYYDNELYKIFCRTSKTIVATSEFEWDWLYWQVDPVHPFQSLAKKLMLNPEIGPVEKRIDFVSKLALDFKVDGVIHFNHWGCKQSWGSIHLIKENFEKLGIPFLAIDGDCVDHSNQSSAQFKTRIEAFLEMIE</sequence>
<dbReference type="InterPro" id="IPR051120">
    <property type="entry name" value="ABC_AA/LPS_Transport"/>
</dbReference>
<gene>
    <name evidence="5" type="ORF">XD57_1474</name>
</gene>
<dbReference type="GO" id="GO:0015192">
    <property type="term" value="F:L-phenylalanine transmembrane transporter activity"/>
    <property type="evidence" value="ECO:0007669"/>
    <property type="project" value="TreeGrafter"/>
</dbReference>
<dbReference type="InterPro" id="IPR003439">
    <property type="entry name" value="ABC_transporter-like_ATP-bd"/>
</dbReference>
<dbReference type="Gene3D" id="3.40.50.11900">
    <property type="match status" value="1"/>
</dbReference>
<dbReference type="GO" id="GO:0005304">
    <property type="term" value="F:L-valine transmembrane transporter activity"/>
    <property type="evidence" value="ECO:0007669"/>
    <property type="project" value="TreeGrafter"/>
</dbReference>
<organism evidence="5 6">
    <name type="scientific">Thermotoga petrophila</name>
    <dbReference type="NCBI Taxonomy" id="93929"/>
    <lineage>
        <taxon>Bacteria</taxon>
        <taxon>Thermotogati</taxon>
        <taxon>Thermotogota</taxon>
        <taxon>Thermotogae</taxon>
        <taxon>Thermotogales</taxon>
        <taxon>Thermotogaceae</taxon>
        <taxon>Thermotoga</taxon>
    </lineage>
</organism>
<dbReference type="GO" id="GO:1903806">
    <property type="term" value="P:L-isoleucine import across plasma membrane"/>
    <property type="evidence" value="ECO:0007669"/>
    <property type="project" value="TreeGrafter"/>
</dbReference>
<protein>
    <submittedName>
        <fullName evidence="5">2-hydroxyglutaryl-CoA dehydratase D-component</fullName>
    </submittedName>
</protein>
<comment type="caution">
    <text evidence="5">The sequence shown here is derived from an EMBL/GenBank/DDBJ whole genome shotgun (WGS) entry which is preliminary data.</text>
</comment>
<dbReference type="GO" id="GO:0042941">
    <property type="term" value="P:D-alanine transmembrane transport"/>
    <property type="evidence" value="ECO:0007669"/>
    <property type="project" value="TreeGrafter"/>
</dbReference>
<dbReference type="Proteomes" id="UP000058636">
    <property type="component" value="Unassembled WGS sequence"/>
</dbReference>
<reference evidence="5 6" key="1">
    <citation type="journal article" date="2015" name="MBio">
        <title>Genome-Resolved Metagenomic Analysis Reveals Roles for Candidate Phyla and Other Microbial Community Members in Biogeochemical Transformations in Oil Reservoirs.</title>
        <authorList>
            <person name="Hu P."/>
            <person name="Tom L."/>
            <person name="Singh A."/>
            <person name="Thomas B.C."/>
            <person name="Baker B.J."/>
            <person name="Piceno Y.M."/>
            <person name="Andersen G.L."/>
            <person name="Banfield J.F."/>
        </authorList>
    </citation>
    <scope>NUCLEOTIDE SEQUENCE [LARGE SCALE GENOMIC DNA]</scope>
    <source>
        <strain evidence="5">46_26</strain>
    </source>
</reference>
<dbReference type="AlphaFoldDB" id="A0A101EPA3"/>
<evidence type="ECO:0000313" key="6">
    <source>
        <dbReference type="Proteomes" id="UP000058636"/>
    </source>
</evidence>
<evidence type="ECO:0000256" key="1">
    <source>
        <dbReference type="ARBA" id="ARBA00022448"/>
    </source>
</evidence>
<dbReference type="PROSITE" id="PS50893">
    <property type="entry name" value="ABC_TRANSPORTER_2"/>
    <property type="match status" value="1"/>
</dbReference>
<accession>A0A101EPA3</accession>
<keyword evidence="3" id="KW-0067">ATP-binding</keyword>
<keyword evidence="2" id="KW-0547">Nucleotide-binding</keyword>